<keyword evidence="6 8" id="KW-0472">Membrane</keyword>
<dbReference type="GO" id="GO:0015031">
    <property type="term" value="P:protein transport"/>
    <property type="evidence" value="ECO:0007669"/>
    <property type="project" value="UniProtKB-KW"/>
</dbReference>
<accession>A0A1M6IEX6</accession>
<protein>
    <submittedName>
        <fullName evidence="9">Biopolymer transport protein ExbD</fullName>
    </submittedName>
</protein>
<feature type="transmembrane region" description="Helical" evidence="8">
    <location>
        <begin position="20"/>
        <end position="40"/>
    </location>
</feature>
<evidence type="ECO:0000256" key="7">
    <source>
        <dbReference type="RuleBase" id="RU003879"/>
    </source>
</evidence>
<dbReference type="RefSeq" id="WP_143183374.1">
    <property type="nucleotide sequence ID" value="NZ_FQYR01000003.1"/>
</dbReference>
<keyword evidence="7" id="KW-0653">Protein transport</keyword>
<gene>
    <name evidence="9" type="ORF">SAMN02745181_1784</name>
</gene>
<organism evidence="9 10">
    <name type="scientific">Rubritalea squalenifaciens DSM 18772</name>
    <dbReference type="NCBI Taxonomy" id="1123071"/>
    <lineage>
        <taxon>Bacteria</taxon>
        <taxon>Pseudomonadati</taxon>
        <taxon>Verrucomicrobiota</taxon>
        <taxon>Verrucomicrobiia</taxon>
        <taxon>Verrucomicrobiales</taxon>
        <taxon>Rubritaleaceae</taxon>
        <taxon>Rubritalea</taxon>
    </lineage>
</organism>
<evidence type="ECO:0000256" key="4">
    <source>
        <dbReference type="ARBA" id="ARBA00022692"/>
    </source>
</evidence>
<dbReference type="OrthoDB" id="9795794at2"/>
<proteinExistence type="inferred from homology"/>
<dbReference type="GO" id="GO:0022857">
    <property type="term" value="F:transmembrane transporter activity"/>
    <property type="evidence" value="ECO:0007669"/>
    <property type="project" value="InterPro"/>
</dbReference>
<dbReference type="AlphaFoldDB" id="A0A1M6IEX6"/>
<evidence type="ECO:0000313" key="9">
    <source>
        <dbReference type="EMBL" id="SHJ32988.1"/>
    </source>
</evidence>
<evidence type="ECO:0000256" key="3">
    <source>
        <dbReference type="ARBA" id="ARBA00022475"/>
    </source>
</evidence>
<evidence type="ECO:0000256" key="6">
    <source>
        <dbReference type="ARBA" id="ARBA00023136"/>
    </source>
</evidence>
<evidence type="ECO:0000256" key="5">
    <source>
        <dbReference type="ARBA" id="ARBA00022989"/>
    </source>
</evidence>
<dbReference type="InParanoid" id="A0A1M6IEX6"/>
<evidence type="ECO:0000256" key="2">
    <source>
        <dbReference type="ARBA" id="ARBA00005811"/>
    </source>
</evidence>
<comment type="similarity">
    <text evidence="2 7">Belongs to the ExbD/TolR family.</text>
</comment>
<dbReference type="PANTHER" id="PTHR30558">
    <property type="entry name" value="EXBD MEMBRANE COMPONENT OF PMF-DRIVEN MACROMOLECULE IMPORT SYSTEM"/>
    <property type="match status" value="1"/>
</dbReference>
<evidence type="ECO:0000256" key="1">
    <source>
        <dbReference type="ARBA" id="ARBA00004162"/>
    </source>
</evidence>
<keyword evidence="5 8" id="KW-1133">Transmembrane helix</keyword>
<keyword evidence="7" id="KW-0813">Transport</keyword>
<dbReference type="GO" id="GO:0005886">
    <property type="term" value="C:plasma membrane"/>
    <property type="evidence" value="ECO:0007669"/>
    <property type="project" value="UniProtKB-SubCell"/>
</dbReference>
<sequence>MASSKSEQLLKDDEPMMDISSLIDVCFLLLIFFLVTSTILPTERDLMLKLPDGRGVPSEDVVINLSVDAQGQIKMKSGGVEEVIDSDSNNRNLPKLVDRLQLFKMAAGPNDVVAMIDVDDAASQQRFIDVMNCLAGEEVTKVAFTARD</sequence>
<dbReference type="InterPro" id="IPR003400">
    <property type="entry name" value="ExbD"/>
</dbReference>
<dbReference type="EMBL" id="FQYR01000003">
    <property type="protein sequence ID" value="SHJ32988.1"/>
    <property type="molecule type" value="Genomic_DNA"/>
</dbReference>
<keyword evidence="10" id="KW-1185">Reference proteome</keyword>
<comment type="subcellular location">
    <subcellularLocation>
        <location evidence="1">Cell membrane</location>
        <topology evidence="1">Single-pass membrane protein</topology>
    </subcellularLocation>
    <subcellularLocation>
        <location evidence="7">Cell membrane</location>
        <topology evidence="7">Single-pass type II membrane protein</topology>
    </subcellularLocation>
</comment>
<name>A0A1M6IEX6_9BACT</name>
<dbReference type="Pfam" id="PF02472">
    <property type="entry name" value="ExbD"/>
    <property type="match status" value="1"/>
</dbReference>
<evidence type="ECO:0000256" key="8">
    <source>
        <dbReference type="SAM" id="Phobius"/>
    </source>
</evidence>
<dbReference type="Proteomes" id="UP000184510">
    <property type="component" value="Unassembled WGS sequence"/>
</dbReference>
<reference evidence="9 10" key="1">
    <citation type="submission" date="2016-11" db="EMBL/GenBank/DDBJ databases">
        <authorList>
            <person name="Jaros S."/>
            <person name="Januszkiewicz K."/>
            <person name="Wedrychowicz H."/>
        </authorList>
    </citation>
    <scope>NUCLEOTIDE SEQUENCE [LARGE SCALE GENOMIC DNA]</scope>
    <source>
        <strain evidence="9 10">DSM 18772</strain>
    </source>
</reference>
<evidence type="ECO:0000313" key="10">
    <source>
        <dbReference type="Proteomes" id="UP000184510"/>
    </source>
</evidence>
<keyword evidence="3" id="KW-1003">Cell membrane</keyword>
<dbReference type="STRING" id="1123071.SAMN02745181_1784"/>
<keyword evidence="4 7" id="KW-0812">Transmembrane</keyword>